<protein>
    <submittedName>
        <fullName evidence="2">Uncharacterized protein</fullName>
    </submittedName>
</protein>
<keyword evidence="1" id="KW-1133">Transmembrane helix</keyword>
<feature type="transmembrane region" description="Helical" evidence="1">
    <location>
        <begin position="66"/>
        <end position="86"/>
    </location>
</feature>
<evidence type="ECO:0000313" key="2">
    <source>
        <dbReference type="EMBL" id="GER89085.1"/>
    </source>
</evidence>
<keyword evidence="1" id="KW-0472">Membrane</keyword>
<proteinExistence type="predicted"/>
<keyword evidence="3" id="KW-1185">Reference proteome</keyword>
<comment type="caution">
    <text evidence="2">The sequence shown here is derived from an EMBL/GenBank/DDBJ whole genome shotgun (WGS) entry which is preliminary data.</text>
</comment>
<dbReference type="EMBL" id="BKZW01000001">
    <property type="protein sequence ID" value="GER89085.1"/>
    <property type="molecule type" value="Genomic_DNA"/>
</dbReference>
<name>A0A5J4KMH3_9CHLR</name>
<sequence>MQVASARAVVDLLVDTNSKVAKRALVKIIVAQEIKLIRFTLFIPALSLISITFLMDEYSLNYLDTFIYLFFSIIHIYHPYLLYTIMSG</sequence>
<organism evidence="2 3">
    <name type="scientific">Dictyobacter vulcani</name>
    <dbReference type="NCBI Taxonomy" id="2607529"/>
    <lineage>
        <taxon>Bacteria</taxon>
        <taxon>Bacillati</taxon>
        <taxon>Chloroflexota</taxon>
        <taxon>Ktedonobacteria</taxon>
        <taxon>Ktedonobacterales</taxon>
        <taxon>Dictyobacteraceae</taxon>
        <taxon>Dictyobacter</taxon>
    </lineage>
</organism>
<feature type="transmembrane region" description="Helical" evidence="1">
    <location>
        <begin position="36"/>
        <end position="54"/>
    </location>
</feature>
<accession>A0A5J4KMH3</accession>
<evidence type="ECO:0000256" key="1">
    <source>
        <dbReference type="SAM" id="Phobius"/>
    </source>
</evidence>
<evidence type="ECO:0000313" key="3">
    <source>
        <dbReference type="Proteomes" id="UP000326912"/>
    </source>
</evidence>
<keyword evidence="1" id="KW-0812">Transmembrane</keyword>
<dbReference type="Proteomes" id="UP000326912">
    <property type="component" value="Unassembled WGS sequence"/>
</dbReference>
<dbReference type="AlphaFoldDB" id="A0A5J4KMH3"/>
<gene>
    <name evidence="2" type="ORF">KDW_32470</name>
</gene>
<reference evidence="2 3" key="1">
    <citation type="submission" date="2019-10" db="EMBL/GenBank/DDBJ databases">
        <title>Dictyobacter vulcani sp. nov., within the class Ktedonobacteria, isolated from soil of volcanic Mt. Zao.</title>
        <authorList>
            <person name="Zheng Y."/>
            <person name="Wang C.M."/>
            <person name="Sakai Y."/>
            <person name="Abe K."/>
            <person name="Yokota A."/>
            <person name="Yabe S."/>
        </authorList>
    </citation>
    <scope>NUCLEOTIDE SEQUENCE [LARGE SCALE GENOMIC DNA]</scope>
    <source>
        <strain evidence="2 3">W12</strain>
    </source>
</reference>